<organism evidence="1 2">
    <name type="scientific">Agaribacter marinus</name>
    <dbReference type="NCBI Taxonomy" id="1431249"/>
    <lineage>
        <taxon>Bacteria</taxon>
        <taxon>Pseudomonadati</taxon>
        <taxon>Pseudomonadota</taxon>
        <taxon>Gammaproteobacteria</taxon>
        <taxon>Alteromonadales</taxon>
        <taxon>Alteromonadaceae</taxon>
        <taxon>Agaribacter</taxon>
    </lineage>
</organism>
<dbReference type="InterPro" id="IPR015797">
    <property type="entry name" value="NUDIX_hydrolase-like_dom_sf"/>
</dbReference>
<evidence type="ECO:0000313" key="1">
    <source>
        <dbReference type="EMBL" id="GLR71194.1"/>
    </source>
</evidence>
<accession>A0AA37WK90</accession>
<proteinExistence type="predicted"/>
<reference evidence="1" key="2">
    <citation type="submission" date="2023-01" db="EMBL/GenBank/DDBJ databases">
        <title>Draft genome sequence of Agaribacter marinus strain NBRC 110023.</title>
        <authorList>
            <person name="Sun Q."/>
            <person name="Mori K."/>
        </authorList>
    </citation>
    <scope>NUCLEOTIDE SEQUENCE</scope>
    <source>
        <strain evidence="1">NBRC 110023</strain>
    </source>
</reference>
<gene>
    <name evidence="1" type="ORF">GCM10007852_21020</name>
</gene>
<dbReference type="EMBL" id="BSOT01000005">
    <property type="protein sequence ID" value="GLR71194.1"/>
    <property type="molecule type" value="Genomic_DNA"/>
</dbReference>
<evidence type="ECO:0000313" key="2">
    <source>
        <dbReference type="Proteomes" id="UP001156601"/>
    </source>
</evidence>
<dbReference type="CDD" id="cd02883">
    <property type="entry name" value="NUDIX_Hydrolase"/>
    <property type="match status" value="1"/>
</dbReference>
<sequence length="131" mass="14754">MRVENKLLALTYSDNTYDLPTRKNLPNESGQCAAHRAVWEDTGLNVQVSAPLGVLENGSWLYACHMHGGFDGSEINIPVPSWANKQLLNIAFIDPFTIDVKQWRQPDDFINVRDGYIASKQLQKPQLDNTP</sequence>
<comment type="caution">
    <text evidence="1">The sequence shown here is derived from an EMBL/GenBank/DDBJ whole genome shotgun (WGS) entry which is preliminary data.</text>
</comment>
<protein>
    <submittedName>
        <fullName evidence="1">Uncharacterized protein</fullName>
    </submittedName>
</protein>
<name>A0AA37WK90_9ALTE</name>
<keyword evidence="2" id="KW-1185">Reference proteome</keyword>
<reference evidence="1" key="1">
    <citation type="journal article" date="2014" name="Int. J. Syst. Evol. Microbiol.">
        <title>Complete genome sequence of Corynebacterium casei LMG S-19264T (=DSM 44701T), isolated from a smear-ripened cheese.</title>
        <authorList>
            <consortium name="US DOE Joint Genome Institute (JGI-PGF)"/>
            <person name="Walter F."/>
            <person name="Albersmeier A."/>
            <person name="Kalinowski J."/>
            <person name="Ruckert C."/>
        </authorList>
    </citation>
    <scope>NUCLEOTIDE SEQUENCE</scope>
    <source>
        <strain evidence="1">NBRC 110023</strain>
    </source>
</reference>
<dbReference type="Proteomes" id="UP001156601">
    <property type="component" value="Unassembled WGS sequence"/>
</dbReference>
<dbReference type="SUPFAM" id="SSF55811">
    <property type="entry name" value="Nudix"/>
    <property type="match status" value="1"/>
</dbReference>
<dbReference type="AlphaFoldDB" id="A0AA37WK90"/>